<evidence type="ECO:0000313" key="2">
    <source>
        <dbReference type="EMBL" id="BAJ97034.1"/>
    </source>
</evidence>
<protein>
    <submittedName>
        <fullName evidence="2">Predicted protein</fullName>
    </submittedName>
</protein>
<dbReference type="ExpressionAtlas" id="F2DPL3">
    <property type="expression patterns" value="baseline"/>
</dbReference>
<evidence type="ECO:0000313" key="4">
    <source>
        <dbReference type="Proteomes" id="UP000011116"/>
    </source>
</evidence>
<dbReference type="PANTHER" id="PTHR37258:SF1">
    <property type="entry name" value="FANTOM PROTEIN"/>
    <property type="match status" value="1"/>
</dbReference>
<dbReference type="GeneID" id="123397454"/>
<feature type="region of interest" description="Disordered" evidence="1">
    <location>
        <begin position="221"/>
        <end position="268"/>
    </location>
</feature>
<reference evidence="3" key="4">
    <citation type="submission" date="2022-01" db="UniProtKB">
        <authorList>
            <consortium name="EnsemblPlants"/>
        </authorList>
    </citation>
    <scope>IDENTIFICATION</scope>
    <source>
        <strain evidence="3">subsp. vulgare</strain>
    </source>
</reference>
<accession>F2DPL3</accession>
<dbReference type="KEGG" id="hvg:123397454"/>
<dbReference type="Proteomes" id="UP000011116">
    <property type="component" value="Chromosome 5H"/>
</dbReference>
<dbReference type="Gramene" id="HORVU.MOREX.r3.5HG0465900.1">
    <property type="protein sequence ID" value="HORVU.MOREX.r3.5HG0465900.1"/>
    <property type="gene ID" value="HORVU.MOREX.r3.5HG0465900"/>
</dbReference>
<feature type="compositionally biased region" description="Basic residues" evidence="1">
    <location>
        <begin position="143"/>
        <end position="155"/>
    </location>
</feature>
<sequence>MPCCHWVLSVAESSSNNKTPSWLHRLHTKGGLSFPSHLQIDDLLYGRIQLSPPSPPPLVPPPLLLPPPPPSDRDHAATNPQDPPHNPKSIPKPPRNPAPPNPSDTNNNHPPQPSPPPSPPPLSGVISEIFAVPSAPRSNRLLKPFRKQYRPRPRSNVKPANKDDKDKAKARKRRRDDRDAAAEHGERRSRTEVTVIDTSTDGWKAAKVLVRRGANWKISDRKNSEISETEDHSKGKRRAGLVAKVLRDKKKGKHAASPGNIHPGSGILMKVPDDAAVEAPKRPRSCEPVPVGQSATILQITSSSTCSQP</sequence>
<reference evidence="4" key="2">
    <citation type="journal article" date="2012" name="Nature">
        <title>A physical, genetic and functional sequence assembly of the barley genome.</title>
        <authorList>
            <consortium name="The International Barley Genome Sequencing Consortium"/>
            <person name="Mayer K.F."/>
            <person name="Waugh R."/>
            <person name="Brown J.W."/>
            <person name="Schulman A."/>
            <person name="Langridge P."/>
            <person name="Platzer M."/>
            <person name="Fincher G.B."/>
            <person name="Muehlbauer G.J."/>
            <person name="Sato K."/>
            <person name="Close T.J."/>
            <person name="Wise R.P."/>
            <person name="Stein N."/>
        </authorList>
    </citation>
    <scope>NUCLEOTIDE SEQUENCE [LARGE SCALE GENOMIC DNA]</scope>
    <source>
        <strain evidence="4">cv. Morex</strain>
    </source>
</reference>
<gene>
    <name evidence="3" type="primary">LOC123397454</name>
</gene>
<name>F2DPL3_HORVV</name>
<organism evidence="2">
    <name type="scientific">Hordeum vulgare subsp. vulgare</name>
    <name type="common">Domesticated barley</name>
    <dbReference type="NCBI Taxonomy" id="112509"/>
    <lineage>
        <taxon>Eukaryota</taxon>
        <taxon>Viridiplantae</taxon>
        <taxon>Streptophyta</taxon>
        <taxon>Embryophyta</taxon>
        <taxon>Tracheophyta</taxon>
        <taxon>Spermatophyta</taxon>
        <taxon>Magnoliopsida</taxon>
        <taxon>Liliopsida</taxon>
        <taxon>Poales</taxon>
        <taxon>Poaceae</taxon>
        <taxon>BOP clade</taxon>
        <taxon>Pooideae</taxon>
        <taxon>Triticodae</taxon>
        <taxon>Triticeae</taxon>
        <taxon>Hordeinae</taxon>
        <taxon>Hordeum</taxon>
    </lineage>
</organism>
<feature type="compositionally biased region" description="Pro residues" evidence="1">
    <location>
        <begin position="110"/>
        <end position="122"/>
    </location>
</feature>
<dbReference type="RefSeq" id="XP_044947917.1">
    <property type="nucleotide sequence ID" value="XM_045091982.1"/>
</dbReference>
<feature type="compositionally biased region" description="Pro residues" evidence="1">
    <location>
        <begin position="81"/>
        <end position="102"/>
    </location>
</feature>
<keyword evidence="4" id="KW-1185">Reference proteome</keyword>
<evidence type="ECO:0000313" key="3">
    <source>
        <dbReference type="EnsemblPlants" id="HORVU.MOREX.r3.5HG0465900.1"/>
    </source>
</evidence>
<dbReference type="AlphaFoldDB" id="F2DPL3"/>
<dbReference type="EMBL" id="AK365831">
    <property type="protein sequence ID" value="BAJ97034.1"/>
    <property type="molecule type" value="mRNA"/>
</dbReference>
<dbReference type="EnsemblPlants" id="HORVU.MOREX.r3.5HG0465900.1">
    <property type="protein sequence ID" value="HORVU.MOREX.r3.5HG0465900.1"/>
    <property type="gene ID" value="HORVU.MOREX.r3.5HG0465900"/>
</dbReference>
<proteinExistence type="evidence at transcript level"/>
<dbReference type="PANTHER" id="PTHR37258">
    <property type="entry name" value="FANTOM PROTEIN"/>
    <property type="match status" value="1"/>
</dbReference>
<dbReference type="OrthoDB" id="684590at2759"/>
<reference evidence="2" key="1">
    <citation type="journal article" date="2011" name="Plant Physiol.">
        <title>Comprehensive sequence analysis of 24,783 barley full-length cDNAs derived from 12 clone libraries.</title>
        <authorList>
            <person name="Matsumoto T."/>
            <person name="Tanaka T."/>
            <person name="Sakai H."/>
            <person name="Amano N."/>
            <person name="Kanamori H."/>
            <person name="Kurita K."/>
            <person name="Kikuta A."/>
            <person name="Kamiya K."/>
            <person name="Yamamoto M."/>
            <person name="Ikawa H."/>
            <person name="Fujii N."/>
            <person name="Hori K."/>
            <person name="Itoh T."/>
            <person name="Sato K."/>
        </authorList>
    </citation>
    <scope>NUCLEOTIDE SEQUENCE</scope>
    <source>
        <tissue evidence="2">Shoot and root</tissue>
    </source>
</reference>
<evidence type="ECO:0000256" key="1">
    <source>
        <dbReference type="SAM" id="MobiDB-lite"/>
    </source>
</evidence>
<feature type="compositionally biased region" description="Basic and acidic residues" evidence="1">
    <location>
        <begin position="221"/>
        <end position="233"/>
    </location>
</feature>
<feature type="compositionally biased region" description="Basic and acidic residues" evidence="1">
    <location>
        <begin position="176"/>
        <end position="191"/>
    </location>
</feature>
<feature type="region of interest" description="Disordered" evidence="1">
    <location>
        <begin position="51"/>
        <end position="194"/>
    </location>
</feature>
<dbReference type="OMA" id="ALACSFM"/>
<dbReference type="STRING" id="112509.F2DPL3"/>
<reference evidence="3" key="3">
    <citation type="submission" date="2020-10" db="EMBL/GenBank/DDBJ databases">
        <authorList>
            <person name="Scholz U."/>
            <person name="Mascher M."/>
            <person name="Fiebig A."/>
        </authorList>
    </citation>
    <scope>NUCLEOTIDE SEQUENCE [LARGE SCALE GENOMIC DNA]</scope>
    <source>
        <strain evidence="3">cv. Morex</strain>
    </source>
</reference>
<dbReference type="Gramene" id="HORVU.MOREX.r2.5HG0385680.1">
    <property type="protein sequence ID" value="HORVU.MOREX.r2.5HG0385680.1"/>
    <property type="gene ID" value="HORVU.MOREX.r2.5HG0385680"/>
</dbReference>
<feature type="compositionally biased region" description="Pro residues" evidence="1">
    <location>
        <begin position="52"/>
        <end position="70"/>
    </location>
</feature>